<dbReference type="OrthoDB" id="5413003at2759"/>
<dbReference type="GO" id="GO:0031011">
    <property type="term" value="C:Ino80 complex"/>
    <property type="evidence" value="ECO:0007669"/>
    <property type="project" value="InterPro"/>
</dbReference>
<keyword evidence="3" id="KW-1185">Reference proteome</keyword>
<name>A0A1Y2G3U1_9BASI</name>
<protein>
    <recommendedName>
        <fullName evidence="4">Ino eighty subunit 1</fullName>
    </recommendedName>
</protein>
<comment type="caution">
    <text evidence="2">The sequence shown here is derived from an EMBL/GenBank/DDBJ whole genome shotgun (WGS) entry which is preliminary data.</text>
</comment>
<dbReference type="InParanoid" id="A0A1Y2G3U1"/>
<evidence type="ECO:0008006" key="4">
    <source>
        <dbReference type="Google" id="ProtNLM"/>
    </source>
</evidence>
<feature type="region of interest" description="Disordered" evidence="1">
    <location>
        <begin position="321"/>
        <end position="348"/>
    </location>
</feature>
<gene>
    <name evidence="2" type="ORF">BCR35DRAFT_298875</name>
</gene>
<dbReference type="InterPro" id="IPR038014">
    <property type="entry name" value="Ies1"/>
</dbReference>
<evidence type="ECO:0000256" key="1">
    <source>
        <dbReference type="SAM" id="MobiDB-lite"/>
    </source>
</evidence>
<evidence type="ECO:0000313" key="3">
    <source>
        <dbReference type="Proteomes" id="UP000193467"/>
    </source>
</evidence>
<dbReference type="EMBL" id="MCGR01000002">
    <property type="protein sequence ID" value="ORY91633.1"/>
    <property type="molecule type" value="Genomic_DNA"/>
</dbReference>
<dbReference type="Proteomes" id="UP000193467">
    <property type="component" value="Unassembled WGS sequence"/>
</dbReference>
<sequence>MAPRKNDSVSKKRGEKDSLWSVKKPDSEPLLRFDIQWQVLNDIFSDRTFRYTAPVDQNSAPSAPIYLNFDQLYLEAVLSSMKTTQNLRTKLIENPQFAINFCKMSLLINIGRVNTTLAFYPSMKTALRTYHPVPSLQTDETSRKDMQDAPRIKGILKACFLDWEVTEQPTCLQDIARKLASPELTRGPPSTVVTAIFHLFNEAIWASDKYFPKGLDLLDIFYPSDMPSAPRAHAFLSLMHHILEDKTFINDFGTDSSPAPAYVDITPPINIIRTPASVKENIDPPEELQYVKEMKEVRQGVVKTVPAYQKRDEELSLRNAAKKAEGQGEEGVVAPASKRQKLGKGKGRSYATVARENALASHIPEILPPGWETEDWSTDFPTKSSLPLTWSKIKRDLEENRDPDYDSDEEEAWSYDLLLRRKLLTVVDPHTGLRGPVTNIKEHQEWLRRKEIGYIPPEEEEEEVAYAKEELEGGEDEGDD</sequence>
<proteinExistence type="predicted"/>
<dbReference type="PANTHER" id="PTHR37287">
    <property type="entry name" value="INO EIGHTY SUBUNIT 1"/>
    <property type="match status" value="1"/>
</dbReference>
<dbReference type="STRING" id="106004.A0A1Y2G3U1"/>
<evidence type="ECO:0000313" key="2">
    <source>
        <dbReference type="EMBL" id="ORY91633.1"/>
    </source>
</evidence>
<dbReference type="AlphaFoldDB" id="A0A1Y2G3U1"/>
<feature type="region of interest" description="Disordered" evidence="1">
    <location>
        <begin position="452"/>
        <end position="480"/>
    </location>
</feature>
<feature type="region of interest" description="Disordered" evidence="1">
    <location>
        <begin position="1"/>
        <end position="21"/>
    </location>
</feature>
<accession>A0A1Y2G3U1</accession>
<organism evidence="2 3">
    <name type="scientific">Leucosporidium creatinivorum</name>
    <dbReference type="NCBI Taxonomy" id="106004"/>
    <lineage>
        <taxon>Eukaryota</taxon>
        <taxon>Fungi</taxon>
        <taxon>Dikarya</taxon>
        <taxon>Basidiomycota</taxon>
        <taxon>Pucciniomycotina</taxon>
        <taxon>Microbotryomycetes</taxon>
        <taxon>Leucosporidiales</taxon>
        <taxon>Leucosporidium</taxon>
    </lineage>
</organism>
<feature type="compositionally biased region" description="Basic residues" evidence="1">
    <location>
        <begin position="338"/>
        <end position="347"/>
    </location>
</feature>
<reference evidence="2 3" key="1">
    <citation type="submission" date="2016-07" db="EMBL/GenBank/DDBJ databases">
        <title>Pervasive Adenine N6-methylation of Active Genes in Fungi.</title>
        <authorList>
            <consortium name="DOE Joint Genome Institute"/>
            <person name="Mondo S.J."/>
            <person name="Dannebaum R.O."/>
            <person name="Kuo R.C."/>
            <person name="Labutti K."/>
            <person name="Haridas S."/>
            <person name="Kuo A."/>
            <person name="Salamov A."/>
            <person name="Ahrendt S.R."/>
            <person name="Lipzen A."/>
            <person name="Sullivan W."/>
            <person name="Andreopoulos W.B."/>
            <person name="Clum A."/>
            <person name="Lindquist E."/>
            <person name="Daum C."/>
            <person name="Ramamoorthy G.K."/>
            <person name="Gryganskyi A."/>
            <person name="Culley D."/>
            <person name="Magnuson J.K."/>
            <person name="James T.Y."/>
            <person name="O'Malley M.A."/>
            <person name="Stajich J.E."/>
            <person name="Spatafora J.W."/>
            <person name="Visel A."/>
            <person name="Grigoriev I.V."/>
        </authorList>
    </citation>
    <scope>NUCLEOTIDE SEQUENCE [LARGE SCALE GENOMIC DNA]</scope>
    <source>
        <strain evidence="2 3">62-1032</strain>
    </source>
</reference>
<dbReference type="PANTHER" id="PTHR37287:SF1">
    <property type="entry name" value="INO EIGHTY SUBUNIT 1"/>
    <property type="match status" value="1"/>
</dbReference>